<dbReference type="Proteomes" id="UP000007879">
    <property type="component" value="Unassembled WGS sequence"/>
</dbReference>
<protein>
    <submittedName>
        <fullName evidence="3">Uncharacterized protein</fullName>
    </submittedName>
</protein>
<evidence type="ECO:0000256" key="2">
    <source>
        <dbReference type="SAM" id="Phobius"/>
    </source>
</evidence>
<dbReference type="AlphaFoldDB" id="A0AAN0JYS0"/>
<reference evidence="3" key="2">
    <citation type="submission" date="2024-06" db="UniProtKB">
        <authorList>
            <consortium name="EnsemblMetazoa"/>
        </authorList>
    </citation>
    <scope>IDENTIFICATION</scope>
</reference>
<feature type="transmembrane region" description="Helical" evidence="2">
    <location>
        <begin position="94"/>
        <end position="118"/>
    </location>
</feature>
<dbReference type="GeneID" id="109590599"/>
<sequence>MNWLPIPGASYYTIYYSSEFDDDSMNVSNETNQSVVSGLYSCLIYSFEMSVTIEINGTYYEGPRTELTVSRSTDTMTTVLTTVLVNNGGTITGWIIGVIVLTSLLAVSVIIILVLVVYRKRTNINQKRKLDNDIVMECSPAYRSTTNIADNMDCPIYDTVKQTLLNVEPVYDTTGPETTTPPAEYEIPTVS</sequence>
<feature type="region of interest" description="Disordered" evidence="1">
    <location>
        <begin position="171"/>
        <end position="191"/>
    </location>
</feature>
<accession>A0AAN0JYS0</accession>
<keyword evidence="2" id="KW-0472">Membrane</keyword>
<organism evidence="3 4">
    <name type="scientific">Amphimedon queenslandica</name>
    <name type="common">Sponge</name>
    <dbReference type="NCBI Taxonomy" id="400682"/>
    <lineage>
        <taxon>Eukaryota</taxon>
        <taxon>Metazoa</taxon>
        <taxon>Porifera</taxon>
        <taxon>Demospongiae</taxon>
        <taxon>Heteroscleromorpha</taxon>
        <taxon>Haplosclerida</taxon>
        <taxon>Niphatidae</taxon>
        <taxon>Amphimedon</taxon>
    </lineage>
</organism>
<name>A0AAN0JYS0_AMPQE</name>
<evidence type="ECO:0000313" key="3">
    <source>
        <dbReference type="EnsemblMetazoa" id="XP_019862054.1"/>
    </source>
</evidence>
<proteinExistence type="predicted"/>
<dbReference type="KEGG" id="aqu:109590599"/>
<evidence type="ECO:0000313" key="4">
    <source>
        <dbReference type="Proteomes" id="UP000007879"/>
    </source>
</evidence>
<dbReference type="RefSeq" id="XP_019862054.1">
    <property type="nucleotide sequence ID" value="XM_020006495.1"/>
</dbReference>
<feature type="compositionally biased region" description="Low complexity" evidence="1">
    <location>
        <begin position="173"/>
        <end position="191"/>
    </location>
</feature>
<keyword evidence="2" id="KW-0812">Transmembrane</keyword>
<reference evidence="4" key="1">
    <citation type="journal article" date="2010" name="Nature">
        <title>The Amphimedon queenslandica genome and the evolution of animal complexity.</title>
        <authorList>
            <person name="Srivastava M."/>
            <person name="Simakov O."/>
            <person name="Chapman J."/>
            <person name="Fahey B."/>
            <person name="Gauthier M.E."/>
            <person name="Mitros T."/>
            <person name="Richards G.S."/>
            <person name="Conaco C."/>
            <person name="Dacre M."/>
            <person name="Hellsten U."/>
            <person name="Larroux C."/>
            <person name="Putnam N.H."/>
            <person name="Stanke M."/>
            <person name="Adamska M."/>
            <person name="Darling A."/>
            <person name="Degnan S.M."/>
            <person name="Oakley T.H."/>
            <person name="Plachetzki D.C."/>
            <person name="Zhai Y."/>
            <person name="Adamski M."/>
            <person name="Calcino A."/>
            <person name="Cummins S.F."/>
            <person name="Goodstein D.M."/>
            <person name="Harris C."/>
            <person name="Jackson D.J."/>
            <person name="Leys S.P."/>
            <person name="Shu S."/>
            <person name="Woodcroft B.J."/>
            <person name="Vervoort M."/>
            <person name="Kosik K.S."/>
            <person name="Manning G."/>
            <person name="Degnan B.M."/>
            <person name="Rokhsar D.S."/>
        </authorList>
    </citation>
    <scope>NUCLEOTIDE SEQUENCE [LARGE SCALE GENOMIC DNA]</scope>
</reference>
<keyword evidence="4" id="KW-1185">Reference proteome</keyword>
<evidence type="ECO:0000256" key="1">
    <source>
        <dbReference type="SAM" id="MobiDB-lite"/>
    </source>
</evidence>
<dbReference type="EnsemblMetazoa" id="XM_020006495.1">
    <property type="protein sequence ID" value="XP_019862054.1"/>
    <property type="gene ID" value="LOC109590599"/>
</dbReference>
<keyword evidence="2" id="KW-1133">Transmembrane helix</keyword>